<feature type="transmembrane region" description="Helical" evidence="8">
    <location>
        <begin position="322"/>
        <end position="355"/>
    </location>
</feature>
<feature type="transmembrane region" description="Helical" evidence="8">
    <location>
        <begin position="173"/>
        <end position="195"/>
    </location>
</feature>
<feature type="transmembrane region" description="Helical" evidence="8">
    <location>
        <begin position="392"/>
        <end position="417"/>
    </location>
</feature>
<evidence type="ECO:0000256" key="8">
    <source>
        <dbReference type="SAM" id="Phobius"/>
    </source>
</evidence>
<dbReference type="RefSeq" id="WP_127827197.1">
    <property type="nucleotide sequence ID" value="NZ_RZYA01000002.1"/>
</dbReference>
<dbReference type="PIRSF" id="PIRSF002744">
    <property type="entry name" value="Pur-cyt_permease"/>
    <property type="match status" value="1"/>
</dbReference>
<keyword evidence="5 8" id="KW-1133">Transmembrane helix</keyword>
<keyword evidence="3 7" id="KW-0813">Transport</keyword>
<dbReference type="PANTHER" id="PTHR31806">
    <property type="entry name" value="PURINE-CYTOSINE PERMEASE FCY2-RELATED"/>
    <property type="match status" value="1"/>
</dbReference>
<dbReference type="Gene3D" id="1.10.4160.10">
    <property type="entry name" value="Hydantoin permease"/>
    <property type="match status" value="1"/>
</dbReference>
<organism evidence="9 10">
    <name type="scientific">Streptomyces antnestii</name>
    <dbReference type="NCBI Taxonomy" id="2494256"/>
    <lineage>
        <taxon>Bacteria</taxon>
        <taxon>Bacillati</taxon>
        <taxon>Actinomycetota</taxon>
        <taxon>Actinomycetes</taxon>
        <taxon>Kitasatosporales</taxon>
        <taxon>Streptomycetaceae</taxon>
        <taxon>Streptomyces</taxon>
    </lineage>
</organism>
<dbReference type="EMBL" id="RZYA01000002">
    <property type="protein sequence ID" value="RVU28042.1"/>
    <property type="molecule type" value="Genomic_DNA"/>
</dbReference>
<feature type="transmembrane region" description="Helical" evidence="8">
    <location>
        <begin position="72"/>
        <end position="93"/>
    </location>
</feature>
<evidence type="ECO:0000313" key="9">
    <source>
        <dbReference type="EMBL" id="RVU28042.1"/>
    </source>
</evidence>
<dbReference type="CDD" id="cd11484">
    <property type="entry name" value="SLC-NCS1sbd_CobB-like"/>
    <property type="match status" value="1"/>
</dbReference>
<keyword evidence="4 8" id="KW-0812">Transmembrane</keyword>
<keyword evidence="6 7" id="KW-0472">Membrane</keyword>
<feature type="transmembrane region" description="Helical" evidence="8">
    <location>
        <begin position="202"/>
        <end position="224"/>
    </location>
</feature>
<proteinExistence type="inferred from homology"/>
<dbReference type="PANTHER" id="PTHR31806:SF1">
    <property type="entry name" value="PURINE-CYTOSINE PERMEASE FCY2-RELATED"/>
    <property type="match status" value="1"/>
</dbReference>
<feature type="transmembrane region" description="Helical" evidence="8">
    <location>
        <begin position="474"/>
        <end position="491"/>
    </location>
</feature>
<dbReference type="Proteomes" id="UP000283128">
    <property type="component" value="Unassembled WGS sequence"/>
</dbReference>
<dbReference type="GO" id="GO:0005886">
    <property type="term" value="C:plasma membrane"/>
    <property type="evidence" value="ECO:0007669"/>
    <property type="project" value="TreeGrafter"/>
</dbReference>
<comment type="caution">
    <text evidence="9">The sequence shown here is derived from an EMBL/GenBank/DDBJ whole genome shotgun (WGS) entry which is preliminary data.</text>
</comment>
<keyword evidence="10" id="KW-1185">Reference proteome</keyword>
<feature type="transmembrane region" description="Helical" evidence="8">
    <location>
        <begin position="278"/>
        <end position="302"/>
    </location>
</feature>
<protein>
    <submittedName>
        <fullName evidence="9">Cytosine permease</fullName>
    </submittedName>
</protein>
<reference evidence="9 10" key="1">
    <citation type="submission" date="2019-01" db="EMBL/GenBank/DDBJ databases">
        <title>Genome sequences of Streptomyces and Rhizobium isolates collected from root and soil.</title>
        <authorList>
            <person name="Chhettri S."/>
            <person name="Sevigny J.L."/>
            <person name="Sen A."/>
            <person name="Ennis N."/>
            <person name="Tisa L."/>
        </authorList>
    </citation>
    <scope>NUCLEOTIDE SEQUENCE [LARGE SCALE GENOMIC DNA]</scope>
    <source>
        <strain evidence="9 10">San01</strain>
    </source>
</reference>
<dbReference type="OrthoDB" id="9809167at2"/>
<dbReference type="GO" id="GO:0022857">
    <property type="term" value="F:transmembrane transporter activity"/>
    <property type="evidence" value="ECO:0007669"/>
    <property type="project" value="InterPro"/>
</dbReference>
<dbReference type="Pfam" id="PF02133">
    <property type="entry name" value="Transp_cyt_pur"/>
    <property type="match status" value="1"/>
</dbReference>
<feature type="transmembrane region" description="Helical" evidence="8">
    <location>
        <begin position="438"/>
        <end position="462"/>
    </location>
</feature>
<evidence type="ECO:0000256" key="2">
    <source>
        <dbReference type="ARBA" id="ARBA00008974"/>
    </source>
</evidence>
<feature type="transmembrane region" description="Helical" evidence="8">
    <location>
        <begin position="139"/>
        <end position="161"/>
    </location>
</feature>
<evidence type="ECO:0000256" key="6">
    <source>
        <dbReference type="ARBA" id="ARBA00023136"/>
    </source>
</evidence>
<feature type="transmembrane region" description="Helical" evidence="8">
    <location>
        <begin position="99"/>
        <end position="119"/>
    </location>
</feature>
<sequence>MVSAPAIGATASNAPLSEFSSLPDSAFAPAGMEFGSRQERPEAMAADEALKLEKRSIDFVPHAERHGKVSGLFLIWFTVNSNVLTIATGAVAVAMGLPLVWAVVAAVVGHCVGAVFMALHSAQGPILGIPQMIQSRAQFGYFGAMMPLVLVVAMYIGYIASGGVLTGNALADLTGWNVDFCIVLANAVGALIAIFGYQVLKAWINVLSWVMAVVLLVLTIGFFVRNDVSGSTHHGQFSWGIFLLAVTLSATWQLTYAPYVADYSRYLPANTSVRASFWWTYLGTVVCSIWMFSFGAALAAAAPKAFGGGSVTFITEQAGFAPWLFLAIIMLSNIPALAISIYGAFMSVVTITGVFRATRTVSSAGRIATILGISTLSTLIAILGRGDFLDNLMNFIVLLSVILIPWTAINLVDFYFIRKEKYDLDAMYDPRGRYRGTDWRAMTAYVAGVLVELPFVSTVFYTGPMVKLLGGADISWIIGLFVASAAFYVLMKRYPVRHGFAPVPDDAADGTHDQEAATVGV</sequence>
<name>A0A437Q0K7_9ACTN</name>
<comment type="similarity">
    <text evidence="2 7">Belongs to the purine-cytosine permease (2.A.39) family.</text>
</comment>
<evidence type="ECO:0000256" key="4">
    <source>
        <dbReference type="ARBA" id="ARBA00022692"/>
    </source>
</evidence>
<evidence type="ECO:0000313" key="10">
    <source>
        <dbReference type="Proteomes" id="UP000283128"/>
    </source>
</evidence>
<evidence type="ECO:0000256" key="1">
    <source>
        <dbReference type="ARBA" id="ARBA00004141"/>
    </source>
</evidence>
<accession>A0A437Q0K7</accession>
<gene>
    <name evidence="9" type="ORF">EOT10_07205</name>
</gene>
<dbReference type="InterPro" id="IPR026030">
    <property type="entry name" value="Pur-cyt_permease_Fcy2/21/22"/>
</dbReference>
<dbReference type="InterPro" id="IPR001248">
    <property type="entry name" value="Pur-cyt_permease"/>
</dbReference>
<feature type="transmembrane region" description="Helical" evidence="8">
    <location>
        <begin position="236"/>
        <end position="257"/>
    </location>
</feature>
<evidence type="ECO:0000256" key="5">
    <source>
        <dbReference type="ARBA" id="ARBA00022989"/>
    </source>
</evidence>
<comment type="subcellular location">
    <subcellularLocation>
        <location evidence="1">Membrane</location>
        <topology evidence="1">Multi-pass membrane protein</topology>
    </subcellularLocation>
</comment>
<evidence type="ECO:0000256" key="3">
    <source>
        <dbReference type="ARBA" id="ARBA00022448"/>
    </source>
</evidence>
<evidence type="ECO:0000256" key="7">
    <source>
        <dbReference type="PIRNR" id="PIRNR002744"/>
    </source>
</evidence>
<dbReference type="AlphaFoldDB" id="A0A437Q0K7"/>
<feature type="transmembrane region" description="Helical" evidence="8">
    <location>
        <begin position="367"/>
        <end position="386"/>
    </location>
</feature>